<feature type="binding site" evidence="6">
    <location>
        <position position="81"/>
    </location>
    <ligand>
        <name>ATP</name>
        <dbReference type="ChEBI" id="CHEBI:30616"/>
    </ligand>
</feature>
<evidence type="ECO:0000256" key="2">
    <source>
        <dbReference type="ARBA" id="ARBA00022553"/>
    </source>
</evidence>
<dbReference type="InterPro" id="IPR000719">
    <property type="entry name" value="Prot_kinase_dom"/>
</dbReference>
<dbReference type="PANTHER" id="PTHR24056:SF432">
    <property type="entry name" value="OS10G0154500 PROTEIN"/>
    <property type="match status" value="1"/>
</dbReference>
<organism evidence="10">
    <name type="scientific">Oryza nivara</name>
    <name type="common">Indian wild rice</name>
    <name type="synonym">Oryza sativa f. spontanea</name>
    <dbReference type="NCBI Taxonomy" id="4536"/>
    <lineage>
        <taxon>Eukaryota</taxon>
        <taxon>Viridiplantae</taxon>
        <taxon>Streptophyta</taxon>
        <taxon>Embryophyta</taxon>
        <taxon>Tracheophyta</taxon>
        <taxon>Spermatophyta</taxon>
        <taxon>Magnoliopsida</taxon>
        <taxon>Liliopsida</taxon>
        <taxon>Poales</taxon>
        <taxon>Poaceae</taxon>
        <taxon>BOP clade</taxon>
        <taxon>Oryzoideae</taxon>
        <taxon>Oryzeae</taxon>
        <taxon>Oryzinae</taxon>
        <taxon>Oryza</taxon>
    </lineage>
</organism>
<keyword evidence="8" id="KW-0812">Transmembrane</keyword>
<dbReference type="GO" id="GO:0007346">
    <property type="term" value="P:regulation of mitotic cell cycle"/>
    <property type="evidence" value="ECO:0007669"/>
    <property type="project" value="TreeGrafter"/>
</dbReference>
<evidence type="ECO:0000256" key="7">
    <source>
        <dbReference type="SAM" id="MobiDB-lite"/>
    </source>
</evidence>
<dbReference type="GO" id="GO:0005634">
    <property type="term" value="C:nucleus"/>
    <property type="evidence" value="ECO:0007669"/>
    <property type="project" value="TreeGrafter"/>
</dbReference>
<dbReference type="STRING" id="4536.A0A0E0HWM9"/>
<dbReference type="InterPro" id="IPR017441">
    <property type="entry name" value="Protein_kinase_ATP_BS"/>
</dbReference>
<dbReference type="Gene3D" id="3.30.200.20">
    <property type="entry name" value="Phosphorylase Kinase, domain 1"/>
    <property type="match status" value="2"/>
</dbReference>
<evidence type="ECO:0000313" key="10">
    <source>
        <dbReference type="EnsemblPlants" id="ONIVA07G01740.1"/>
    </source>
</evidence>
<keyword evidence="8" id="KW-0472">Membrane</keyword>
<dbReference type="GO" id="GO:0008353">
    <property type="term" value="F:RNA polymerase II CTD heptapeptide repeat kinase activity"/>
    <property type="evidence" value="ECO:0007669"/>
    <property type="project" value="UniProtKB-EC"/>
</dbReference>
<keyword evidence="3 6" id="KW-0547">Nucleotide-binding</keyword>
<dbReference type="OMA" id="ILEHSWV"/>
<feature type="transmembrane region" description="Helical" evidence="8">
    <location>
        <begin position="373"/>
        <end position="391"/>
    </location>
</feature>
<protein>
    <recommendedName>
        <fullName evidence="1">[RNA-polymerase]-subunit kinase</fullName>
        <ecNumber evidence="1">2.7.11.23</ecNumber>
    </recommendedName>
</protein>
<name>A0A0E0HWM9_ORYNI</name>
<reference evidence="10" key="1">
    <citation type="submission" date="2015-04" db="UniProtKB">
        <authorList>
            <consortium name="EnsemblPlants"/>
        </authorList>
    </citation>
    <scope>IDENTIFICATION</scope>
    <source>
        <strain evidence="10">SL10</strain>
    </source>
</reference>
<dbReference type="GO" id="GO:0005524">
    <property type="term" value="F:ATP binding"/>
    <property type="evidence" value="ECO:0007669"/>
    <property type="project" value="UniProtKB-UniRule"/>
</dbReference>
<comment type="catalytic activity">
    <reaction evidence="5">
        <text>[DNA-directed RNA polymerase] + ATP = phospho-[DNA-directed RNA polymerase] + ADP + H(+)</text>
        <dbReference type="Rhea" id="RHEA:10216"/>
        <dbReference type="Rhea" id="RHEA-COMP:11321"/>
        <dbReference type="Rhea" id="RHEA-COMP:11322"/>
        <dbReference type="ChEBI" id="CHEBI:15378"/>
        <dbReference type="ChEBI" id="CHEBI:30616"/>
        <dbReference type="ChEBI" id="CHEBI:43176"/>
        <dbReference type="ChEBI" id="CHEBI:68546"/>
        <dbReference type="ChEBI" id="CHEBI:456216"/>
        <dbReference type="EC" id="2.7.11.23"/>
    </reaction>
</comment>
<dbReference type="FunFam" id="1.10.510.10:FF:000559">
    <property type="entry name" value="Protein kinase domain containing protein"/>
    <property type="match status" value="2"/>
</dbReference>
<evidence type="ECO:0000256" key="5">
    <source>
        <dbReference type="ARBA" id="ARBA00049280"/>
    </source>
</evidence>
<feature type="compositionally biased region" description="Low complexity" evidence="7">
    <location>
        <begin position="26"/>
        <end position="38"/>
    </location>
</feature>
<dbReference type="FunFam" id="3.30.200.20:FF:000508">
    <property type="entry name" value="Protein kinase domain containing protein"/>
    <property type="match status" value="2"/>
</dbReference>
<dbReference type="SMART" id="SM00220">
    <property type="entry name" value="S_TKc"/>
    <property type="match status" value="2"/>
</dbReference>
<keyword evidence="2" id="KW-0597">Phosphoprotein</keyword>
<evidence type="ECO:0000313" key="11">
    <source>
        <dbReference type="Proteomes" id="UP000006591"/>
    </source>
</evidence>
<dbReference type="eggNOG" id="KOG0603">
    <property type="taxonomic scope" value="Eukaryota"/>
</dbReference>
<feature type="domain" description="Protein kinase" evidence="9">
    <location>
        <begin position="52"/>
        <end position="310"/>
    </location>
</feature>
<dbReference type="Gene3D" id="1.10.510.10">
    <property type="entry name" value="Transferase(Phosphotransferase) domain 1"/>
    <property type="match status" value="2"/>
</dbReference>
<keyword evidence="8" id="KW-1133">Transmembrane helix</keyword>
<keyword evidence="11" id="KW-1185">Reference proteome</keyword>
<evidence type="ECO:0000256" key="8">
    <source>
        <dbReference type="SAM" id="Phobius"/>
    </source>
</evidence>
<dbReference type="PROSITE" id="PS00107">
    <property type="entry name" value="PROTEIN_KINASE_ATP"/>
    <property type="match status" value="2"/>
</dbReference>
<feature type="binding site" evidence="6">
    <location>
        <position position="453"/>
    </location>
    <ligand>
        <name>ATP</name>
        <dbReference type="ChEBI" id="CHEBI:30616"/>
    </ligand>
</feature>
<dbReference type="EnsemblPlants" id="ONIVA07G01740.1">
    <property type="protein sequence ID" value="ONIVA07G01740.1"/>
    <property type="gene ID" value="ONIVA07G01740"/>
</dbReference>
<accession>A0A0E0HWM9</accession>
<sequence length="713" mass="77388">MAAPAPVPAPPASRKRAAAPDHEPTASRSSTPAAAAGAKRPRRYALASVDDYEQLDVVGEGASGVVIMARHRRTGNKVALKHLPHGARDFDAVRVEAACQHACTGHPNIVQIKDVVADPKSGDVFLVMEFVGGSLRDELPRARPEKQVRFMMRQLVGAAKKMHASHVIHRDIKPENILNSFGDLKVCDFGSATFVNPAGKPYEECLVGTLPYTSPEQLAGNHCYGPGVDMWPLGCIMGELLTGAPLFGGDMTEKELLADLSANLDDQLNELFYDVLPELSPAAREVLFGLLAFDPEKRMTAAEALEHRWFAEEPKKANFAGFAPLFGAHALVLFLFMFAAVLSPAARREAATEAMHAANARRRRSSGRPDGKAIDQGIGYILMALALVLTYRAAAPDDEPTATGSTTPAAKRPRRYALASVDDYEQLDVVGEGASGVVIMARHRRTGNKVALKHLPHGARDFDAVRVEAACQHACTGHPNIVQIKDVVADPKSGDVFLVMEFVEGSLRDELPRARPEKQVRFMMRQLIGAAKKMHASHVIHRDIKPENILNSFGDLKVCDFGSATFVNPAGKPYEECLVGTLPYTSPEQLAGNHCYGPGVDMWALGCIMGELLTGAPLFGGDMTEKELLADLSANLDDQLNELFYDVLPELSPAAREVLSGLLAFDPEKRMTAAEALDHRWFAEEPKKANFAGFAPLFDVRIFKNQDAANGKQ</sequence>
<evidence type="ECO:0000256" key="1">
    <source>
        <dbReference type="ARBA" id="ARBA00012409"/>
    </source>
</evidence>
<dbReference type="Gramene" id="ONIVA07G01740.1">
    <property type="protein sequence ID" value="ONIVA07G01740.1"/>
    <property type="gene ID" value="ONIVA07G01740"/>
</dbReference>
<keyword evidence="4 6" id="KW-0067">ATP-binding</keyword>
<dbReference type="InterPro" id="IPR050108">
    <property type="entry name" value="CDK"/>
</dbReference>
<dbReference type="AlphaFoldDB" id="A0A0E0HWM9"/>
<dbReference type="Proteomes" id="UP000006591">
    <property type="component" value="Chromosome 7"/>
</dbReference>
<proteinExistence type="predicted"/>
<evidence type="ECO:0000256" key="4">
    <source>
        <dbReference type="ARBA" id="ARBA00022840"/>
    </source>
</evidence>
<evidence type="ECO:0000259" key="9">
    <source>
        <dbReference type="PROSITE" id="PS50011"/>
    </source>
</evidence>
<dbReference type="InterPro" id="IPR011009">
    <property type="entry name" value="Kinase-like_dom_sf"/>
</dbReference>
<dbReference type="PROSITE" id="PS50011">
    <property type="entry name" value="PROTEIN_KINASE_DOM"/>
    <property type="match status" value="2"/>
</dbReference>
<feature type="region of interest" description="Disordered" evidence="7">
    <location>
        <begin position="1"/>
        <end position="40"/>
    </location>
</feature>
<feature type="transmembrane region" description="Helical" evidence="8">
    <location>
        <begin position="322"/>
        <end position="342"/>
    </location>
</feature>
<dbReference type="InterPro" id="IPR009424">
    <property type="entry name" value="AGP16/20/22/41"/>
</dbReference>
<dbReference type="SUPFAM" id="SSF56112">
    <property type="entry name" value="Protein kinase-like (PK-like)"/>
    <property type="match status" value="2"/>
</dbReference>
<evidence type="ECO:0000256" key="6">
    <source>
        <dbReference type="PROSITE-ProRule" id="PRU10141"/>
    </source>
</evidence>
<dbReference type="Pfam" id="PF00069">
    <property type="entry name" value="Pkinase"/>
    <property type="match status" value="2"/>
</dbReference>
<feature type="domain" description="Protein kinase" evidence="9">
    <location>
        <begin position="424"/>
        <end position="682"/>
    </location>
</feature>
<dbReference type="PANTHER" id="PTHR24056">
    <property type="entry name" value="CELL DIVISION PROTEIN KINASE"/>
    <property type="match status" value="1"/>
</dbReference>
<dbReference type="EC" id="2.7.11.23" evidence="1"/>
<dbReference type="HOGENOM" id="CLU_397104_0_0_1"/>
<reference evidence="10" key="2">
    <citation type="submission" date="2018-04" db="EMBL/GenBank/DDBJ databases">
        <title>OnivRS2 (Oryza nivara Reference Sequence Version 2).</title>
        <authorList>
            <person name="Zhang J."/>
            <person name="Kudrna D."/>
            <person name="Lee S."/>
            <person name="Talag J."/>
            <person name="Rajasekar S."/>
            <person name="Welchert J."/>
            <person name="Hsing Y.-I."/>
            <person name="Wing R.A."/>
        </authorList>
    </citation>
    <scope>NUCLEOTIDE SEQUENCE [LARGE SCALE GENOMIC DNA]</scope>
    <source>
        <strain evidence="10">SL10</strain>
    </source>
</reference>
<feature type="compositionally biased region" description="Pro residues" evidence="7">
    <location>
        <begin position="1"/>
        <end position="11"/>
    </location>
</feature>
<evidence type="ECO:0000256" key="3">
    <source>
        <dbReference type="ARBA" id="ARBA00022741"/>
    </source>
</evidence>
<dbReference type="Pfam" id="PF06376">
    <property type="entry name" value="AGP"/>
    <property type="match status" value="1"/>
</dbReference>